<dbReference type="InterPro" id="IPR051168">
    <property type="entry name" value="AASS"/>
</dbReference>
<evidence type="ECO:0000259" key="4">
    <source>
        <dbReference type="Pfam" id="PF04455"/>
    </source>
</evidence>
<dbReference type="Gene3D" id="3.30.70.2690">
    <property type="entry name" value="LOR/SDH bifunctional enzyme, conserved domain"/>
    <property type="match status" value="1"/>
</dbReference>
<dbReference type="InterPro" id="IPR043009">
    <property type="entry name" value="LOR/SDH_bifunc_enz_cons_dom_sf"/>
</dbReference>
<dbReference type="PANTHER" id="PTHR11133:SF22">
    <property type="entry name" value="ALPHA-AMINOADIPIC SEMIALDEHYDE SYNTHASE, MITOCHONDRIAL"/>
    <property type="match status" value="1"/>
</dbReference>
<dbReference type="EMBL" id="HBIH01016356">
    <property type="protein sequence ID" value="CAE0326075.1"/>
    <property type="molecule type" value="Transcribed_RNA"/>
</dbReference>
<evidence type="ECO:0000256" key="3">
    <source>
        <dbReference type="SAM" id="Coils"/>
    </source>
</evidence>
<dbReference type="Pfam" id="PF04455">
    <property type="entry name" value="Saccharop_dh_N"/>
    <property type="match status" value="1"/>
</dbReference>
<feature type="domain" description="LOR/SDH bifunctional enzyme conserved" evidence="4">
    <location>
        <begin position="151"/>
        <end position="228"/>
    </location>
</feature>
<name>A0A7S3IKI2_9SPIT</name>
<proteinExistence type="predicted"/>
<dbReference type="InterPro" id="IPR007545">
    <property type="entry name" value="LOR/SDH_bifunc_enz_cons_dom"/>
</dbReference>
<dbReference type="PANTHER" id="PTHR11133">
    <property type="entry name" value="SACCHAROPINE DEHYDROGENASE"/>
    <property type="match status" value="1"/>
</dbReference>
<keyword evidence="2" id="KW-0520">NAD</keyword>
<evidence type="ECO:0000313" key="5">
    <source>
        <dbReference type="EMBL" id="CAE0326075.1"/>
    </source>
</evidence>
<dbReference type="Gene3D" id="3.40.50.720">
    <property type="entry name" value="NAD(P)-binding Rossmann-like Domain"/>
    <property type="match status" value="1"/>
</dbReference>
<evidence type="ECO:0000256" key="2">
    <source>
        <dbReference type="ARBA" id="ARBA00023027"/>
    </source>
</evidence>
<keyword evidence="1" id="KW-0560">Oxidoreductase</keyword>
<protein>
    <recommendedName>
        <fullName evidence="4">LOR/SDH bifunctional enzyme conserved domain-containing protein</fullName>
    </recommendedName>
</protein>
<organism evidence="5">
    <name type="scientific">Strombidium inclinatum</name>
    <dbReference type="NCBI Taxonomy" id="197538"/>
    <lineage>
        <taxon>Eukaryota</taxon>
        <taxon>Sar</taxon>
        <taxon>Alveolata</taxon>
        <taxon>Ciliophora</taxon>
        <taxon>Intramacronucleata</taxon>
        <taxon>Spirotrichea</taxon>
        <taxon>Oligotrichia</taxon>
        <taxon>Strombidiidae</taxon>
        <taxon>Strombidium</taxon>
    </lineage>
</organism>
<dbReference type="AlphaFoldDB" id="A0A7S3IKI2"/>
<feature type="coiled-coil region" evidence="3">
    <location>
        <begin position="200"/>
        <end position="231"/>
    </location>
</feature>
<gene>
    <name evidence="5" type="ORF">SINC0208_LOCUS6701</name>
</gene>
<dbReference type="GO" id="GO:0016491">
    <property type="term" value="F:oxidoreductase activity"/>
    <property type="evidence" value="ECO:0007669"/>
    <property type="project" value="UniProtKB-KW"/>
</dbReference>
<evidence type="ECO:0000256" key="1">
    <source>
        <dbReference type="ARBA" id="ARBA00023002"/>
    </source>
</evidence>
<keyword evidence="3" id="KW-0175">Coiled coil</keyword>
<sequence>MGVCDISADYEGCVEFTKRFTSIEEPFLVYDGQEKTFYEKIADAKENCVLFHCVDHLPAEMPVEASHHFGEKLFPFVKSVVESPINKSFEEQTKDLPPEIANAVICSNGKLTPNFRYIPDLRKINEKEAQQKRYEEEAPKKGIPRNLSIVTLSLKGHLFDTKCFNSCIDICEEHSVQFRVIGWDIGNQSTQFSSVSLQMVAREKLKLSDALDKIEEVAEKCNVELENVEESTMA</sequence>
<accession>A0A7S3IKI2</accession>
<reference evidence="5" key="1">
    <citation type="submission" date="2021-01" db="EMBL/GenBank/DDBJ databases">
        <authorList>
            <person name="Corre E."/>
            <person name="Pelletier E."/>
            <person name="Niang G."/>
            <person name="Scheremetjew M."/>
            <person name="Finn R."/>
            <person name="Kale V."/>
            <person name="Holt S."/>
            <person name="Cochrane G."/>
            <person name="Meng A."/>
            <person name="Brown T."/>
            <person name="Cohen L."/>
        </authorList>
    </citation>
    <scope>NUCLEOTIDE SEQUENCE</scope>
    <source>
        <strain evidence="5">S3</strain>
    </source>
</reference>